<feature type="domain" description="IclR-ED" evidence="5">
    <location>
        <begin position="74"/>
        <end position="261"/>
    </location>
</feature>
<dbReference type="SUPFAM" id="SSF46785">
    <property type="entry name" value="Winged helix' DNA-binding domain"/>
    <property type="match status" value="1"/>
</dbReference>
<keyword evidence="1" id="KW-0805">Transcription regulation</keyword>
<dbReference type="PROSITE" id="PS51077">
    <property type="entry name" value="HTH_ICLR"/>
    <property type="match status" value="1"/>
</dbReference>
<gene>
    <name evidence="6" type="ORF">H8R02_01040</name>
</gene>
<organism evidence="6 7">
    <name type="scientific">Ramlibacter albus</name>
    <dbReference type="NCBI Taxonomy" id="2079448"/>
    <lineage>
        <taxon>Bacteria</taxon>
        <taxon>Pseudomonadati</taxon>
        <taxon>Pseudomonadota</taxon>
        <taxon>Betaproteobacteria</taxon>
        <taxon>Burkholderiales</taxon>
        <taxon>Comamonadaceae</taxon>
        <taxon>Ramlibacter</taxon>
    </lineage>
</organism>
<proteinExistence type="predicted"/>
<keyword evidence="3" id="KW-0804">Transcription</keyword>
<evidence type="ECO:0000313" key="7">
    <source>
        <dbReference type="Proteomes" id="UP000596827"/>
    </source>
</evidence>
<keyword evidence="7" id="KW-1185">Reference proteome</keyword>
<dbReference type="Pfam" id="PF09339">
    <property type="entry name" value="HTH_IclR"/>
    <property type="match status" value="1"/>
</dbReference>
<dbReference type="SUPFAM" id="SSF55781">
    <property type="entry name" value="GAF domain-like"/>
    <property type="match status" value="1"/>
</dbReference>
<dbReference type="PANTHER" id="PTHR30136:SF23">
    <property type="entry name" value="DNA-BINDING TRANSCRIPTIONAL ACTIVATOR MHPR"/>
    <property type="match status" value="1"/>
</dbReference>
<protein>
    <submittedName>
        <fullName evidence="6">DNA-binding transcriptional regulator</fullName>
    </submittedName>
</protein>
<dbReference type="EMBL" id="JACORU010000001">
    <property type="protein sequence ID" value="MBC5763019.1"/>
    <property type="molecule type" value="Genomic_DNA"/>
</dbReference>
<dbReference type="NCBIfam" id="NF007341">
    <property type="entry name" value="PRK09834.1-3"/>
    <property type="match status" value="1"/>
</dbReference>
<dbReference type="RefSeq" id="WP_187079489.1">
    <property type="nucleotide sequence ID" value="NZ_JACORU010000001.1"/>
</dbReference>
<evidence type="ECO:0000256" key="3">
    <source>
        <dbReference type="ARBA" id="ARBA00023163"/>
    </source>
</evidence>
<keyword evidence="2 6" id="KW-0238">DNA-binding</keyword>
<dbReference type="GO" id="GO:0045892">
    <property type="term" value="P:negative regulation of DNA-templated transcription"/>
    <property type="evidence" value="ECO:0007669"/>
    <property type="project" value="TreeGrafter"/>
</dbReference>
<dbReference type="PANTHER" id="PTHR30136">
    <property type="entry name" value="HELIX-TURN-HELIX TRANSCRIPTIONAL REGULATOR, ICLR FAMILY"/>
    <property type="match status" value="1"/>
</dbReference>
<dbReference type="InterPro" id="IPR036388">
    <property type="entry name" value="WH-like_DNA-bd_sf"/>
</dbReference>
<dbReference type="Proteomes" id="UP000596827">
    <property type="component" value="Unassembled WGS sequence"/>
</dbReference>
<dbReference type="InterPro" id="IPR050707">
    <property type="entry name" value="HTH_MetabolicPath_Reg"/>
</dbReference>
<accession>A0A923M5G4</accession>
<dbReference type="InterPro" id="IPR014757">
    <property type="entry name" value="Tscrpt_reg_IclR_C"/>
</dbReference>
<sequence>MPNSNTYRHVQGLTRGLAVLCELNKLSSGVASAVELARATGLHRSTVKRLLETLSATGFVHPAEDGNHYRLSFRVQQLSAGFRDETGACTAAAPALRRLTQKILWPSDLVTREEERMVIRFSTHSFSPLSFHPGTVGDHTPLLPTATGRAYLAFCPDDERELLLEMMALRDDRYGEMARDTRTLRRVLQTTRERGFGANDGEWTRQPGFGALAAPVLHQGRVVACFNVIFSLKALSMALAIKRYGADVLATAREIESSFAAARTVGVPS</sequence>
<evidence type="ECO:0000259" key="4">
    <source>
        <dbReference type="PROSITE" id="PS51077"/>
    </source>
</evidence>
<evidence type="ECO:0000313" key="6">
    <source>
        <dbReference type="EMBL" id="MBC5763019.1"/>
    </source>
</evidence>
<dbReference type="PROSITE" id="PS51078">
    <property type="entry name" value="ICLR_ED"/>
    <property type="match status" value="1"/>
</dbReference>
<dbReference type="Gene3D" id="1.10.10.10">
    <property type="entry name" value="Winged helix-like DNA-binding domain superfamily/Winged helix DNA-binding domain"/>
    <property type="match status" value="1"/>
</dbReference>
<feature type="domain" description="HTH iclR-type" evidence="4">
    <location>
        <begin position="10"/>
        <end position="73"/>
    </location>
</feature>
<evidence type="ECO:0000259" key="5">
    <source>
        <dbReference type="PROSITE" id="PS51078"/>
    </source>
</evidence>
<comment type="caution">
    <text evidence="6">The sequence shown here is derived from an EMBL/GenBank/DDBJ whole genome shotgun (WGS) entry which is preliminary data.</text>
</comment>
<dbReference type="InterPro" id="IPR005471">
    <property type="entry name" value="Tscrpt_reg_IclR_N"/>
</dbReference>
<evidence type="ECO:0000256" key="1">
    <source>
        <dbReference type="ARBA" id="ARBA00023015"/>
    </source>
</evidence>
<dbReference type="GO" id="GO:0003700">
    <property type="term" value="F:DNA-binding transcription factor activity"/>
    <property type="evidence" value="ECO:0007669"/>
    <property type="project" value="TreeGrafter"/>
</dbReference>
<reference evidence="6" key="1">
    <citation type="submission" date="2020-08" db="EMBL/GenBank/DDBJ databases">
        <title>Ramlibacter sp. GTP1 16S ribosomal RNA gene genome sequencing and assembly.</title>
        <authorList>
            <person name="Kang M."/>
        </authorList>
    </citation>
    <scope>NUCLEOTIDE SEQUENCE</scope>
    <source>
        <strain evidence="6">GTP1</strain>
    </source>
</reference>
<dbReference type="InterPro" id="IPR029016">
    <property type="entry name" value="GAF-like_dom_sf"/>
</dbReference>
<dbReference type="SMART" id="SM00346">
    <property type="entry name" value="HTH_ICLR"/>
    <property type="match status" value="1"/>
</dbReference>
<evidence type="ECO:0000256" key="2">
    <source>
        <dbReference type="ARBA" id="ARBA00023125"/>
    </source>
</evidence>
<dbReference type="InterPro" id="IPR036390">
    <property type="entry name" value="WH_DNA-bd_sf"/>
</dbReference>
<dbReference type="Pfam" id="PF01614">
    <property type="entry name" value="IclR_C"/>
    <property type="match status" value="1"/>
</dbReference>
<dbReference type="AlphaFoldDB" id="A0A923M5G4"/>
<name>A0A923M5G4_9BURK</name>
<dbReference type="GO" id="GO:0003677">
    <property type="term" value="F:DNA binding"/>
    <property type="evidence" value="ECO:0007669"/>
    <property type="project" value="UniProtKB-KW"/>
</dbReference>
<dbReference type="Gene3D" id="3.30.450.40">
    <property type="match status" value="1"/>
</dbReference>